<keyword evidence="6" id="KW-0687">Ribonucleoprotein</keyword>
<proteinExistence type="inferred from homology"/>
<evidence type="ECO:0000256" key="5">
    <source>
        <dbReference type="ARBA" id="ARBA00023242"/>
    </source>
</evidence>
<dbReference type="InterPro" id="IPR022125">
    <property type="entry name" value="U3snoRNP10_N"/>
</dbReference>
<dbReference type="PROSITE" id="PS50077">
    <property type="entry name" value="HEAT_REPEAT"/>
    <property type="match status" value="1"/>
</dbReference>
<dbReference type="InterPro" id="IPR012954">
    <property type="entry name" value="BP28_C_dom"/>
</dbReference>
<feature type="region of interest" description="Disordered" evidence="8">
    <location>
        <begin position="1146"/>
        <end position="1172"/>
    </location>
</feature>
<dbReference type="Pfam" id="PF08146">
    <property type="entry name" value="BP28CT"/>
    <property type="match status" value="1"/>
</dbReference>
<dbReference type="InterPro" id="IPR011989">
    <property type="entry name" value="ARM-like"/>
</dbReference>
<dbReference type="InterPro" id="IPR040191">
    <property type="entry name" value="UTP10"/>
</dbReference>
<keyword evidence="4" id="KW-0698">rRNA processing</keyword>
<dbReference type="SUPFAM" id="SSF48371">
    <property type="entry name" value="ARM repeat"/>
    <property type="match status" value="2"/>
</dbReference>
<feature type="repeat" description="HEAT" evidence="7">
    <location>
        <begin position="864"/>
        <end position="902"/>
    </location>
</feature>
<keyword evidence="11" id="KW-1185">Reference proteome</keyword>
<organism evidence="10 11">
    <name type="scientific">Coccomyxa viridis</name>
    <dbReference type="NCBI Taxonomy" id="1274662"/>
    <lineage>
        <taxon>Eukaryota</taxon>
        <taxon>Viridiplantae</taxon>
        <taxon>Chlorophyta</taxon>
        <taxon>core chlorophytes</taxon>
        <taxon>Trebouxiophyceae</taxon>
        <taxon>Trebouxiophyceae incertae sedis</taxon>
        <taxon>Coccomyxaceae</taxon>
        <taxon>Coccomyxa</taxon>
    </lineage>
</organism>
<dbReference type="Gene3D" id="1.25.10.10">
    <property type="entry name" value="Leucine-rich Repeat Variant"/>
    <property type="match status" value="2"/>
</dbReference>
<evidence type="ECO:0000259" key="9">
    <source>
        <dbReference type="SMART" id="SM01036"/>
    </source>
</evidence>
<comment type="similarity">
    <text evidence="2">Belongs to the HEATR1/UTP10 family.</text>
</comment>
<evidence type="ECO:0000256" key="3">
    <source>
        <dbReference type="ARBA" id="ARBA00022517"/>
    </source>
</evidence>
<evidence type="ECO:0000256" key="2">
    <source>
        <dbReference type="ARBA" id="ARBA00010559"/>
    </source>
</evidence>
<gene>
    <name evidence="10" type="primary">g10371</name>
    <name evidence="10" type="ORF">VP750_LOCUS9318</name>
</gene>
<dbReference type="Pfam" id="PF12397">
    <property type="entry name" value="U3snoRNP10"/>
    <property type="match status" value="1"/>
</dbReference>
<keyword evidence="5" id="KW-0539">Nucleus</keyword>
<dbReference type="EMBL" id="CAXHTA020000017">
    <property type="protein sequence ID" value="CAL5227412.1"/>
    <property type="molecule type" value="Genomic_DNA"/>
</dbReference>
<dbReference type="SMART" id="SM01036">
    <property type="entry name" value="BP28CT"/>
    <property type="match status" value="1"/>
</dbReference>
<evidence type="ECO:0000256" key="6">
    <source>
        <dbReference type="ARBA" id="ARBA00023274"/>
    </source>
</evidence>
<evidence type="ECO:0000313" key="10">
    <source>
        <dbReference type="EMBL" id="CAL5227412.1"/>
    </source>
</evidence>
<keyword evidence="3" id="KW-0690">Ribosome biogenesis</keyword>
<reference evidence="10 11" key="1">
    <citation type="submission" date="2024-06" db="EMBL/GenBank/DDBJ databases">
        <authorList>
            <person name="Kraege A."/>
            <person name="Thomma B."/>
        </authorList>
    </citation>
    <scope>NUCLEOTIDE SEQUENCE [LARGE SCALE GENOMIC DNA]</scope>
</reference>
<feature type="domain" description="BP28 C-terminal" evidence="9">
    <location>
        <begin position="1780"/>
        <end position="1950"/>
    </location>
</feature>
<evidence type="ECO:0000256" key="4">
    <source>
        <dbReference type="ARBA" id="ARBA00022552"/>
    </source>
</evidence>
<evidence type="ECO:0000313" key="11">
    <source>
        <dbReference type="Proteomes" id="UP001497392"/>
    </source>
</evidence>
<dbReference type="InterPro" id="IPR021133">
    <property type="entry name" value="HEAT_type_2"/>
</dbReference>
<sequence>MTSVLAQQLQALGVKGHALPRPKGRASLLFADQQAADIDLQTIHELASQGLAELGEINEAFRPFAYTLFRQDRLGLDTDQQTRAANETIRQSIERLLTMLSPYFMQEAATKVLEFLIRQYRVNEQNVEALMACALPYHSTLHFVRLVQAMRLEGAWAFMAPMQRSGAPMPRSMLAQRCMADAALLEAVCHAAQQAAASPTGCTMWMSFYSVLVSEVLTKLPKVEEKIVAQLLPFLLPGLKAKVRSEYQLATYMLLMRLITRCSPSPQLFNVCVLEVAKGAQTFTADAPVMVLAGLFKTQAGTPQITPKALKHIKRMPSLVDHLAQKPKESARFLHSLIRALLTDKIHTAASLDLLRQLIDRVDLGGLAQAAAQHILNIGPGLEGEELQSLTSIFRSLDVRYAEEVGAAVSKALKQDEGLASAASAAAAGDTAAEQLKVTQFVRSALAKQSARAPLQGTATTLAQAIDSPSAELRRMAVSQLDELDSPDQEWLVSALLRRLADEDLDVVAAVLSSQALLQMPAAALFEAVARTSARAWEALLRKDQSISGGKAQAVLKNATALLTGPFHEANSGFKAQTAELLLGYVLVMPSLRKLGASVLKAASSLEHPLLTGLTEIASELQDSTAKPAADQAGKKLSKVHLAGNSNRKIIGTLAANVKHSPEALAVVESAVGAQGRAMHAAVATLACCAATTDEAHQGDIATAIFGAVLAPDSALSNNLESLPENAAEHFQEGLPSDTHLAALTAEPIAAEVAAQHHALLVALQYSSPSVLSSQPGGTGGLFRRLIAIAGASGDSLKPHFRALLQAVEEETAPAVFLTEELLLGGPAQSAAGQVQILRLLDRAALAPRKSHKAADTSACFHRVLPALLAAASAPDRSVRSAALDALQALSAAVKAGSSHAEGTLTGAQLEKLTAAVQERRKFIEADQEALPAALQLALQQSEGTPSSIDSRALGLSAASATALTDYFLAVLPYQRGASGAAAVRLMLASLQGAAQPAACLRAGSALLQHYLASDLSQVSALERQLVMELLALFTPEAVAGQAQLPKARRAAGPAAEQVLMDALGRPSSAGAHEPGQSLVRLAALTQLTGLYPSLAPAHQQQLVQATLTISTKDPNESCRAAARELLRSAPISAAALVPLLALPMEGPTPKRGRTAAKSPKDPSHTAAAAAGEGSMALPTAVLELLQWRNNVEGAEALVQHLNSLLPALQKMTTEQDSTPADTDDESTDRRAYALQLALSALRILLASQPEDGSSRHVSYEAVMGCIQRCGDRLVQNAALSLLGLLAAAMPQQHLARLTEVALRPADQGAAEPLPVASMRLMASVAAAWAAQGYPEQELIAMTVIRSKSLPEASRLPLLQKLLASLPSVISMQHMCMALLQEAALGGEEGSAAALVLASAVASQAESSVRLQALHAMLDAALQPSSSEAIATSALQFVGDQVASMFQSSAQESEEQQEQLHRLMYTSMIKLKDLSSAKGLGQALTGLTDALERAMPAGKFLKGLIELAGHDDSGVSRRALKLLTSRMAALTSAAEGPEAAGDAAGKAPAEAASALCSAVPGLLEPSRPAMLRQATLAALGTAAAAYGRQHPAPFQEALPAALTAAKDEQAAVRSSAMVAVAECVSALGPRCLPLLGPILDTVLQAAEASLTHIPTDAGSVAEPKQDGQHKGSSAAADAQSMECASALAAVSALATGLGAFLAPQLPRMLLVLLDGRVLAESASGIAASAAAARETLTKTVPPRLLLPSLYAHLSSALQAGSTSVSELIGMAERTVAALQPSAAAGHADALFSFLQQALDIRQSAPALDAQQVERAAITALVALVMKLNERQFKPLFLRLHAWSTTHPIGQPDAEPLGRQAAFFGAVHALALRLRSVFVPYYRYVMDGAMAHLSSAAAAAEAQPKKKRKKSSLPAADMPSNADDPTGLRWVVRHRVLRALQACFQSDSGAFLTPELFKRLLAPLVSQLRGGPPAEVHKALAADESPGEAATAEGDVYGETAVTTLIELAASTSNDELWKPFNHQVLMVTRSRDAAERTRALRVVQGVVDRVQENYLLLVPEMLPFLSELLEDPEIPIVARTQQLLKHLEQLSGEDLTQYMKH</sequence>
<dbReference type="PANTHER" id="PTHR13457:SF1">
    <property type="entry name" value="HEAT REPEAT-CONTAINING PROTEIN 1"/>
    <property type="match status" value="1"/>
</dbReference>
<comment type="caution">
    <text evidence="10">The sequence shown here is derived from an EMBL/GenBank/DDBJ whole genome shotgun (WGS) entry which is preliminary data.</text>
</comment>
<comment type="subcellular location">
    <subcellularLocation>
        <location evidence="1">Nucleus</location>
        <location evidence="1">Nucleolus</location>
    </subcellularLocation>
</comment>
<evidence type="ECO:0000256" key="1">
    <source>
        <dbReference type="ARBA" id="ARBA00004604"/>
    </source>
</evidence>
<dbReference type="InterPro" id="IPR016024">
    <property type="entry name" value="ARM-type_fold"/>
</dbReference>
<accession>A0ABP1G5L7</accession>
<name>A0ABP1G5L7_9CHLO</name>
<evidence type="ECO:0000256" key="7">
    <source>
        <dbReference type="PROSITE-ProRule" id="PRU00103"/>
    </source>
</evidence>
<dbReference type="PANTHER" id="PTHR13457">
    <property type="entry name" value="BAP28"/>
    <property type="match status" value="1"/>
</dbReference>
<dbReference type="Proteomes" id="UP001497392">
    <property type="component" value="Unassembled WGS sequence"/>
</dbReference>
<feature type="region of interest" description="Disordered" evidence="8">
    <location>
        <begin position="1656"/>
        <end position="1675"/>
    </location>
</feature>
<feature type="region of interest" description="Disordered" evidence="8">
    <location>
        <begin position="1900"/>
        <end position="1920"/>
    </location>
</feature>
<evidence type="ECO:0000256" key="8">
    <source>
        <dbReference type="SAM" id="MobiDB-lite"/>
    </source>
</evidence>
<protein>
    <submittedName>
        <fullName evidence="10">G10371 protein</fullName>
    </submittedName>
</protein>